<dbReference type="Pfam" id="PF00245">
    <property type="entry name" value="Alk_phosphatase"/>
    <property type="match status" value="1"/>
</dbReference>
<keyword evidence="9" id="KW-1015">Disulfide bond</keyword>
<name>A0A4R7JBC0_9ACTN</name>
<evidence type="ECO:0000256" key="1">
    <source>
        <dbReference type="ARBA" id="ARBA00005984"/>
    </source>
</evidence>
<feature type="binding site" evidence="8">
    <location>
        <position position="377"/>
    </location>
    <ligand>
        <name>Zn(2+)</name>
        <dbReference type="ChEBI" id="CHEBI:29105"/>
        <label>2</label>
    </ligand>
</feature>
<dbReference type="SUPFAM" id="SSF53649">
    <property type="entry name" value="Alkaline phosphatase-like"/>
    <property type="match status" value="1"/>
</dbReference>
<dbReference type="Gene3D" id="3.40.720.10">
    <property type="entry name" value="Alkaline Phosphatase, subunit A"/>
    <property type="match status" value="1"/>
</dbReference>
<comment type="similarity">
    <text evidence="1 10">Belongs to the alkaline phosphatase family.</text>
</comment>
<organism evidence="14 15">
    <name type="scientific">Naumannella halotolerans</name>
    <dbReference type="NCBI Taxonomy" id="993414"/>
    <lineage>
        <taxon>Bacteria</taxon>
        <taxon>Bacillati</taxon>
        <taxon>Actinomycetota</taxon>
        <taxon>Actinomycetes</taxon>
        <taxon>Propionibacteriales</taxon>
        <taxon>Propionibacteriaceae</taxon>
        <taxon>Naumannella</taxon>
    </lineage>
</organism>
<comment type="caution">
    <text evidence="14">The sequence shown here is derived from an EMBL/GenBank/DDBJ whole genome shotgun (WGS) entry which is preliminary data.</text>
</comment>
<evidence type="ECO:0000256" key="10">
    <source>
        <dbReference type="RuleBase" id="RU003946"/>
    </source>
</evidence>
<dbReference type="SMART" id="SM00098">
    <property type="entry name" value="alkPPc"/>
    <property type="match status" value="1"/>
</dbReference>
<feature type="signal peptide" evidence="13">
    <location>
        <begin position="1"/>
        <end position="25"/>
    </location>
</feature>
<keyword evidence="6 8" id="KW-0460">Magnesium</keyword>
<evidence type="ECO:0000313" key="14">
    <source>
        <dbReference type="EMBL" id="TDT33903.1"/>
    </source>
</evidence>
<dbReference type="CDD" id="cd16012">
    <property type="entry name" value="ALP"/>
    <property type="match status" value="1"/>
</dbReference>
<feature type="binding site" evidence="8">
    <location>
        <position position="335"/>
    </location>
    <ligand>
        <name>Zn(2+)</name>
        <dbReference type="ChEBI" id="CHEBI:29105"/>
        <label>2</label>
    </ligand>
</feature>
<feature type="transmembrane region" description="Helical" evidence="12">
    <location>
        <begin position="560"/>
        <end position="579"/>
    </location>
</feature>
<dbReference type="InterPro" id="IPR017850">
    <property type="entry name" value="Alkaline_phosphatase_core_sf"/>
</dbReference>
<evidence type="ECO:0000256" key="13">
    <source>
        <dbReference type="SAM" id="SignalP"/>
    </source>
</evidence>
<keyword evidence="3 8" id="KW-0479">Metal-binding</keyword>
<keyword evidence="13" id="KW-0732">Signal</keyword>
<keyword evidence="15" id="KW-1185">Reference proteome</keyword>
<evidence type="ECO:0000256" key="12">
    <source>
        <dbReference type="SAM" id="Phobius"/>
    </source>
</evidence>
<feature type="chain" id="PRO_5020799674" evidence="13">
    <location>
        <begin position="26"/>
        <end position="586"/>
    </location>
</feature>
<feature type="binding site" evidence="8">
    <location>
        <position position="378"/>
    </location>
    <ligand>
        <name>Zn(2+)</name>
        <dbReference type="ChEBI" id="CHEBI:29105"/>
        <label>2</label>
    </ligand>
</feature>
<protein>
    <submittedName>
        <fullName evidence="14">Alkaline phosphatase</fullName>
    </submittedName>
</protein>
<dbReference type="InterPro" id="IPR018299">
    <property type="entry name" value="Alkaline_phosphatase_AS"/>
</dbReference>
<evidence type="ECO:0000313" key="15">
    <source>
        <dbReference type="Proteomes" id="UP000295371"/>
    </source>
</evidence>
<evidence type="ECO:0000256" key="3">
    <source>
        <dbReference type="ARBA" id="ARBA00022723"/>
    </source>
</evidence>
<dbReference type="AlphaFoldDB" id="A0A4R7JBC0"/>
<evidence type="ECO:0000256" key="5">
    <source>
        <dbReference type="ARBA" id="ARBA00022833"/>
    </source>
</evidence>
<sequence length="586" mass="59579">MRKIAAPVAMAAAGFLFIGGGVAVADIADPFGANRLTGDKTTQVIAEAKEGPAKNVILLIGDGMGDQEITQARNYEVGAGGTLPGIDALPLTGQMTTYSVTAEGDADYVPDSAATGTGWATGQKTYDNAVSVDHQGNPLKSILKYAKDKGLKTGNVTTSEVQDATPAVLAASVKQRACYSPSRVEQCGDDALDKGGAGSISEQHISTRADLTMGGGAEYFDDEILAGEYEGQTVLESAEAEGFNVINTADELEALTVADQEAPVLGLFEPKNMVREWAETVAPVGGYYADDAVTCQPNPEVPSTSPDLAAMTSKSLELLENDKGFFLQVEGASIDKADHARDACGQIGETIAFDKAVQEALAFAEADGETLVIVTADHSHNAQLTEGPDDNVPSIRLLTNEGSEMGIVYPSGGHSGTQIRVAAYGPGAANVTGLIDQTDLFGIMSRGLQLDTDAPDDEPTTAPTESPSSEPSETPTGEPTESPSGDPTETPSGDPTETPSGEPTETPTGEPSGTPGGEPTGSPSTDGDGAGGGTDGGSGADTDPAPNAPRGGLAETGGPAAIAAIAAGIALLGGSAALWKQRRSGH</sequence>
<dbReference type="RefSeq" id="WP_208292805.1">
    <property type="nucleotide sequence ID" value="NZ_SOAW01000001.1"/>
</dbReference>
<dbReference type="NCBIfam" id="NF007810">
    <property type="entry name" value="PRK10518.1"/>
    <property type="match status" value="1"/>
</dbReference>
<evidence type="ECO:0000256" key="4">
    <source>
        <dbReference type="ARBA" id="ARBA00022801"/>
    </source>
</evidence>
<feature type="disulfide bond" evidence="9">
    <location>
        <begin position="178"/>
        <end position="187"/>
    </location>
</feature>
<feature type="binding site" evidence="8">
    <location>
        <position position="414"/>
    </location>
    <ligand>
        <name>Zn(2+)</name>
        <dbReference type="ChEBI" id="CHEBI:29105"/>
        <label>2</label>
    </ligand>
</feature>
<feature type="binding site" evidence="8">
    <location>
        <position position="339"/>
    </location>
    <ligand>
        <name>Zn(2+)</name>
        <dbReference type="ChEBI" id="CHEBI:29105"/>
        <label>2</label>
    </ligand>
</feature>
<comment type="cofactor">
    <cofactor evidence="8">
        <name>Mg(2+)</name>
        <dbReference type="ChEBI" id="CHEBI:18420"/>
    </cofactor>
    <text evidence="8">Binds 1 Mg(2+) ion.</text>
</comment>
<evidence type="ECO:0000256" key="6">
    <source>
        <dbReference type="ARBA" id="ARBA00022842"/>
    </source>
</evidence>
<feature type="binding site" evidence="8">
    <location>
        <position position="163"/>
    </location>
    <ligand>
        <name>Mg(2+)</name>
        <dbReference type="ChEBI" id="CHEBI:18420"/>
    </ligand>
</feature>
<comment type="cofactor">
    <cofactor evidence="8">
        <name>Zn(2+)</name>
        <dbReference type="ChEBI" id="CHEBI:29105"/>
    </cofactor>
    <text evidence="8">Binds 2 Zn(2+) ions.</text>
</comment>
<feature type="compositionally biased region" description="Low complexity" evidence="11">
    <location>
        <begin position="493"/>
        <end position="513"/>
    </location>
</feature>
<reference evidence="14 15" key="1">
    <citation type="submission" date="2019-03" db="EMBL/GenBank/DDBJ databases">
        <title>Genomic Encyclopedia of Archaeal and Bacterial Type Strains, Phase II (KMG-II): from individual species to whole genera.</title>
        <authorList>
            <person name="Goeker M."/>
        </authorList>
    </citation>
    <scope>NUCLEOTIDE SEQUENCE [LARGE SCALE GENOMIC DNA]</scope>
    <source>
        <strain evidence="14 15">DSM 24323</strain>
    </source>
</reference>
<dbReference type="PRINTS" id="PR00113">
    <property type="entry name" value="ALKPHPHTASE"/>
</dbReference>
<proteinExistence type="inferred from homology"/>
<feature type="binding site" evidence="8">
    <location>
        <position position="330"/>
    </location>
    <ligand>
        <name>Mg(2+)</name>
        <dbReference type="ChEBI" id="CHEBI:18420"/>
    </ligand>
</feature>
<evidence type="ECO:0000256" key="9">
    <source>
        <dbReference type="PIRSR" id="PIRSR601952-3"/>
    </source>
</evidence>
<evidence type="ECO:0000256" key="8">
    <source>
        <dbReference type="PIRSR" id="PIRSR601952-2"/>
    </source>
</evidence>
<keyword evidence="12" id="KW-1133">Transmembrane helix</keyword>
<dbReference type="EMBL" id="SOAW01000001">
    <property type="protein sequence ID" value="TDT33903.1"/>
    <property type="molecule type" value="Genomic_DNA"/>
</dbReference>
<keyword evidence="12" id="KW-0812">Transmembrane</keyword>
<keyword evidence="12" id="KW-0472">Membrane</keyword>
<dbReference type="PROSITE" id="PS00123">
    <property type="entry name" value="ALKALINE_PHOSPHATASE"/>
    <property type="match status" value="1"/>
</dbReference>
<dbReference type="GO" id="GO:0004035">
    <property type="term" value="F:alkaline phosphatase activity"/>
    <property type="evidence" value="ECO:0007669"/>
    <property type="project" value="TreeGrafter"/>
</dbReference>
<feature type="binding site" evidence="8">
    <location>
        <position position="62"/>
    </location>
    <ligand>
        <name>Zn(2+)</name>
        <dbReference type="ChEBI" id="CHEBI:29105"/>
        <label>2</label>
    </ligand>
</feature>
<feature type="disulfide bond" evidence="9">
    <location>
        <begin position="295"/>
        <end position="344"/>
    </location>
</feature>
<dbReference type="PANTHER" id="PTHR11596">
    <property type="entry name" value="ALKALINE PHOSPHATASE"/>
    <property type="match status" value="1"/>
</dbReference>
<feature type="binding site" evidence="8">
    <location>
        <position position="62"/>
    </location>
    <ligand>
        <name>Mg(2+)</name>
        <dbReference type="ChEBI" id="CHEBI:18420"/>
    </ligand>
</feature>
<feature type="region of interest" description="Disordered" evidence="11">
    <location>
        <begin position="449"/>
        <end position="556"/>
    </location>
</feature>
<evidence type="ECO:0000256" key="7">
    <source>
        <dbReference type="PIRSR" id="PIRSR601952-1"/>
    </source>
</evidence>
<feature type="binding site" evidence="8">
    <location>
        <position position="165"/>
    </location>
    <ligand>
        <name>Mg(2+)</name>
        <dbReference type="ChEBI" id="CHEBI:18420"/>
    </ligand>
</feature>
<dbReference type="InterPro" id="IPR001952">
    <property type="entry name" value="Alkaline_phosphatase"/>
</dbReference>
<evidence type="ECO:0000256" key="11">
    <source>
        <dbReference type="SAM" id="MobiDB-lite"/>
    </source>
</evidence>
<feature type="active site" description="Phosphoserine intermediate" evidence="7">
    <location>
        <position position="112"/>
    </location>
</feature>
<evidence type="ECO:0000256" key="2">
    <source>
        <dbReference type="ARBA" id="ARBA00022553"/>
    </source>
</evidence>
<dbReference type="PANTHER" id="PTHR11596:SF5">
    <property type="entry name" value="ALKALINE PHOSPHATASE"/>
    <property type="match status" value="1"/>
</dbReference>
<dbReference type="GO" id="GO:0046872">
    <property type="term" value="F:metal ion binding"/>
    <property type="evidence" value="ECO:0007669"/>
    <property type="project" value="UniProtKB-KW"/>
</dbReference>
<keyword evidence="4" id="KW-0378">Hydrolase</keyword>
<accession>A0A4R7JBC0</accession>
<dbReference type="Proteomes" id="UP000295371">
    <property type="component" value="Unassembled WGS sequence"/>
</dbReference>
<gene>
    <name evidence="14" type="ORF">CLV29_1538</name>
</gene>
<keyword evidence="2" id="KW-0597">Phosphoprotein</keyword>
<feature type="compositionally biased region" description="Low complexity" evidence="11">
    <location>
        <begin position="460"/>
        <end position="485"/>
    </location>
</feature>
<keyword evidence="5 8" id="KW-0862">Zinc</keyword>
<feature type="compositionally biased region" description="Gly residues" evidence="11">
    <location>
        <begin position="528"/>
        <end position="539"/>
    </location>
</feature>